<evidence type="ECO:0000256" key="2">
    <source>
        <dbReference type="PROSITE-ProRule" id="PRU00285"/>
    </source>
</evidence>
<dbReference type="PANTHER" id="PTHR11527">
    <property type="entry name" value="HEAT-SHOCK PROTEIN 20 FAMILY MEMBER"/>
    <property type="match status" value="1"/>
</dbReference>
<feature type="compositionally biased region" description="Basic and acidic residues" evidence="4">
    <location>
        <begin position="142"/>
        <end position="152"/>
    </location>
</feature>
<evidence type="ECO:0000313" key="6">
    <source>
        <dbReference type="EMBL" id="KAG7403126.1"/>
    </source>
</evidence>
<reference evidence="6" key="1">
    <citation type="submission" date="2021-04" db="EMBL/GenBank/DDBJ databases">
        <title>First draft genome resource for Brassicaceae pathogens Fusarium oxysporum f. sp. raphani and Fusarium oxysporum f. sp. rapae.</title>
        <authorList>
            <person name="Asai S."/>
        </authorList>
    </citation>
    <scope>NUCLEOTIDE SEQUENCE</scope>
    <source>
        <strain evidence="6">Tf1262</strain>
    </source>
</reference>
<name>A0A8J5NEW6_FUSOX</name>
<evidence type="ECO:0000256" key="4">
    <source>
        <dbReference type="SAM" id="MobiDB-lite"/>
    </source>
</evidence>
<evidence type="ECO:0000256" key="3">
    <source>
        <dbReference type="RuleBase" id="RU003616"/>
    </source>
</evidence>
<dbReference type="Pfam" id="PF00011">
    <property type="entry name" value="HSP20"/>
    <property type="match status" value="1"/>
</dbReference>
<feature type="domain" description="SHSP" evidence="5">
    <location>
        <begin position="219"/>
        <end position="341"/>
    </location>
</feature>
<feature type="region of interest" description="Disordered" evidence="4">
    <location>
        <begin position="53"/>
        <end position="181"/>
    </location>
</feature>
<dbReference type="EMBL" id="JAELUR010000039">
    <property type="protein sequence ID" value="KAG7403126.1"/>
    <property type="molecule type" value="Genomic_DNA"/>
</dbReference>
<dbReference type="Proteomes" id="UP000693942">
    <property type="component" value="Unassembled WGS sequence"/>
</dbReference>
<dbReference type="InterPro" id="IPR031107">
    <property type="entry name" value="Small_HSP"/>
</dbReference>
<dbReference type="AlphaFoldDB" id="A0A8J5NEW6"/>
<comment type="caution">
    <text evidence="6">The sequence shown here is derived from an EMBL/GenBank/DDBJ whole genome shotgun (WGS) entry which is preliminary data.</text>
</comment>
<dbReference type="Gene3D" id="2.60.40.790">
    <property type="match status" value="1"/>
</dbReference>
<comment type="similarity">
    <text evidence="2 3">Belongs to the small heat shock protein (HSP20) family.</text>
</comment>
<dbReference type="SUPFAM" id="SSF49764">
    <property type="entry name" value="HSP20-like chaperones"/>
    <property type="match status" value="1"/>
</dbReference>
<organism evidence="6 7">
    <name type="scientific">Fusarium oxysporum f. sp. raphani</name>
    <dbReference type="NCBI Taxonomy" id="96318"/>
    <lineage>
        <taxon>Eukaryota</taxon>
        <taxon>Fungi</taxon>
        <taxon>Dikarya</taxon>
        <taxon>Ascomycota</taxon>
        <taxon>Pezizomycotina</taxon>
        <taxon>Sordariomycetes</taxon>
        <taxon>Hypocreomycetidae</taxon>
        <taxon>Hypocreales</taxon>
        <taxon>Nectriaceae</taxon>
        <taxon>Fusarium</taxon>
        <taxon>Fusarium oxysporum species complex</taxon>
    </lineage>
</organism>
<evidence type="ECO:0000313" key="7">
    <source>
        <dbReference type="Proteomes" id="UP000693942"/>
    </source>
</evidence>
<dbReference type="InterPro" id="IPR008978">
    <property type="entry name" value="HSP20-like_chaperone"/>
</dbReference>
<feature type="compositionally biased region" description="Gly residues" evidence="4">
    <location>
        <begin position="154"/>
        <end position="167"/>
    </location>
</feature>
<accession>A0A8J5NEW6</accession>
<dbReference type="InterPro" id="IPR002068">
    <property type="entry name" value="A-crystallin/Hsp20_dom"/>
</dbReference>
<evidence type="ECO:0000256" key="1">
    <source>
        <dbReference type="ARBA" id="ARBA00023016"/>
    </source>
</evidence>
<evidence type="ECO:0000259" key="5">
    <source>
        <dbReference type="PROSITE" id="PS01031"/>
    </source>
</evidence>
<feature type="compositionally biased region" description="Basic and acidic residues" evidence="4">
    <location>
        <begin position="92"/>
        <end position="106"/>
    </location>
</feature>
<protein>
    <submittedName>
        <fullName evidence="6">Heat shock protein 42</fullName>
    </submittedName>
</protein>
<proteinExistence type="inferred from homology"/>
<dbReference type="PROSITE" id="PS01031">
    <property type="entry name" value="SHSP"/>
    <property type="match status" value="1"/>
</dbReference>
<gene>
    <name evidence="6" type="primary">HSP42</name>
    <name evidence="6" type="ORF">Forpi1262_v018798</name>
</gene>
<dbReference type="CDD" id="cd06464">
    <property type="entry name" value="ACD_sHsps-like"/>
    <property type="match status" value="1"/>
</dbReference>
<sequence>MNSHQNPYNNMNFWDFIQHFDPNQATGVGVDHQADSPFHSFMASFPFGSPAGPHPHPFHHYGPHGNGPRGPPPPPEADGFVRDPWFYGEGGPDTRTRNEQRQRADETQQAAGNGSREPDETLNVPDPEGVAPVENQCGARPEGYERGHDRGRGGPRCGQGRGRGGFPHGPYNGPHPPPPHGGPVDLNARFRSWGNYPFFRNMRDQAQENQNQDQITNNLSNSSFNPPLDIFNTEKSYIIHIAIPGAKKENIGINWNANYSRLKITGVIHRPGDEAFLSTLSSGERKVGIFERTVTLPAAGTDKRDGADGLGITAKMEDGILVITLPKAEGEWTETHKIDIE</sequence>
<keyword evidence="1 6" id="KW-0346">Stress response</keyword>